<evidence type="ECO:0000259" key="1">
    <source>
        <dbReference type="Pfam" id="PF13472"/>
    </source>
</evidence>
<evidence type="ECO:0000313" key="3">
    <source>
        <dbReference type="Proteomes" id="UP001198200"/>
    </source>
</evidence>
<sequence length="405" mass="44770">MIHTLDTKAADYIPELGDGFEEGSEGSENAQGLQVADYYADADGEGIYYITYKIETAKEIEQLFVFAGRKQLLRLGKRKAGEVIEGTLYLHFGEMIPRFHSECMTITKIGFSVACEDLTKLKSVGMAAEKLSAKTKIPAVYLAGDSTVTDQTCPKPYMPGGCYSSWGQCLAYFIGGGTAIDNQAHSGLTTETFRNEGHYDIVKKDIRPGDFCLFQFGHNDQKLAHLQAQTGYKENLMNYVNEIRGLCGVPILVTPLARNTWKDDGTYNDLLAEHAQAVFEVGEETGVPVIDLHKYAADLIKKNGKEASRVYFHPGDMTHTNEYGSFLFAHFIARELSKLDPLTFAIDVQDEEDFTPDEHTAILTGTSTAAGNQDEQKEVFDAMERAGDNLVAAVEKAKKDAEMMK</sequence>
<organism evidence="2 3">
    <name type="scientific">Anthropogastromicrobium aceti</name>
    <dbReference type="NCBI Taxonomy" id="2981768"/>
    <lineage>
        <taxon>Bacteria</taxon>
        <taxon>Bacillati</taxon>
        <taxon>Bacillota</taxon>
        <taxon>Clostridia</taxon>
        <taxon>Lachnospirales</taxon>
        <taxon>Lachnospiraceae</taxon>
        <taxon>Anthropogastromicrobium</taxon>
    </lineage>
</organism>
<keyword evidence="3" id="KW-1185">Reference proteome</keyword>
<dbReference type="PANTHER" id="PTHR43695">
    <property type="entry name" value="PUTATIVE (AFU_ORTHOLOGUE AFUA_2G17250)-RELATED"/>
    <property type="match status" value="1"/>
</dbReference>
<dbReference type="GO" id="GO:0016787">
    <property type="term" value="F:hydrolase activity"/>
    <property type="evidence" value="ECO:0007669"/>
    <property type="project" value="InterPro"/>
</dbReference>
<dbReference type="InterPro" id="IPR037459">
    <property type="entry name" value="RhgT-like"/>
</dbReference>
<protein>
    <submittedName>
        <fullName evidence="2">Rhamnogalacturonan acetylesterase</fullName>
    </submittedName>
</protein>
<dbReference type="CDD" id="cd01821">
    <property type="entry name" value="Rhamnogalacturan_acetylesterase_like"/>
    <property type="match status" value="1"/>
</dbReference>
<gene>
    <name evidence="2" type="ORF">LKD48_09420</name>
</gene>
<reference evidence="2 3" key="1">
    <citation type="submission" date="2021-10" db="EMBL/GenBank/DDBJ databases">
        <title>Anaerobic single-cell dispensing facilitates the cultivation of human gut bacteria.</title>
        <authorList>
            <person name="Afrizal A."/>
        </authorList>
    </citation>
    <scope>NUCLEOTIDE SEQUENCE [LARGE SCALE GENOMIC DNA]</scope>
    <source>
        <strain evidence="2 3">CLA-AA-H224</strain>
    </source>
</reference>
<dbReference type="RefSeq" id="WP_308731868.1">
    <property type="nucleotide sequence ID" value="NZ_JAJEQN010000022.1"/>
</dbReference>
<feature type="domain" description="SGNH hydrolase-type esterase" evidence="1">
    <location>
        <begin position="144"/>
        <end position="316"/>
    </location>
</feature>
<proteinExistence type="predicted"/>
<dbReference type="Gene3D" id="3.40.50.1110">
    <property type="entry name" value="SGNH hydrolase"/>
    <property type="match status" value="1"/>
</dbReference>
<dbReference type="PANTHER" id="PTHR43695:SF2">
    <property type="entry name" value="PUTATIVE (AFU_ORTHOLOGUE AFUA_2G17250)-RELATED"/>
    <property type="match status" value="1"/>
</dbReference>
<dbReference type="InterPro" id="IPR013830">
    <property type="entry name" value="SGNH_hydro"/>
</dbReference>
<evidence type="ECO:0000313" key="2">
    <source>
        <dbReference type="EMBL" id="MCC2221850.1"/>
    </source>
</evidence>
<accession>A0AAE3E4V8</accession>
<dbReference type="Pfam" id="PF13472">
    <property type="entry name" value="Lipase_GDSL_2"/>
    <property type="match status" value="1"/>
</dbReference>
<dbReference type="Proteomes" id="UP001198200">
    <property type="component" value="Unassembled WGS sequence"/>
</dbReference>
<dbReference type="InterPro" id="IPR036514">
    <property type="entry name" value="SGNH_hydro_sf"/>
</dbReference>
<dbReference type="SUPFAM" id="SSF52266">
    <property type="entry name" value="SGNH hydrolase"/>
    <property type="match status" value="1"/>
</dbReference>
<dbReference type="EMBL" id="JAJEQN010000022">
    <property type="protein sequence ID" value="MCC2221850.1"/>
    <property type="molecule type" value="Genomic_DNA"/>
</dbReference>
<name>A0AAE3E4V8_9FIRM</name>
<dbReference type="AlphaFoldDB" id="A0AAE3E4V8"/>
<comment type="caution">
    <text evidence="2">The sequence shown here is derived from an EMBL/GenBank/DDBJ whole genome shotgun (WGS) entry which is preliminary data.</text>
</comment>